<gene>
    <name evidence="7" type="ORF">H0E87_004638</name>
</gene>
<keyword evidence="5" id="KW-0862">Zinc</keyword>
<feature type="binding site" evidence="5">
    <location>
        <position position="182"/>
    </location>
    <ligand>
        <name>Zn(2+)</name>
        <dbReference type="ChEBI" id="CHEBI:29105"/>
    </ligand>
</feature>
<accession>A0A8T2ZG71</accession>
<protein>
    <submittedName>
        <fullName evidence="7">Uncharacterized protein</fullName>
    </submittedName>
</protein>
<keyword evidence="3 6" id="KW-1133">Transmembrane helix</keyword>
<dbReference type="GO" id="GO:0009744">
    <property type="term" value="P:response to sucrose"/>
    <property type="evidence" value="ECO:0007669"/>
    <property type="project" value="UniProtKB-ARBA"/>
</dbReference>
<evidence type="ECO:0000313" key="8">
    <source>
        <dbReference type="Proteomes" id="UP000807159"/>
    </source>
</evidence>
<organism evidence="7 8">
    <name type="scientific">Populus deltoides</name>
    <name type="common">Eastern poplar</name>
    <name type="synonym">Eastern cottonwood</name>
    <dbReference type="NCBI Taxonomy" id="3696"/>
    <lineage>
        <taxon>Eukaryota</taxon>
        <taxon>Viridiplantae</taxon>
        <taxon>Streptophyta</taxon>
        <taxon>Embryophyta</taxon>
        <taxon>Tracheophyta</taxon>
        <taxon>Spermatophyta</taxon>
        <taxon>Magnoliopsida</taxon>
        <taxon>eudicotyledons</taxon>
        <taxon>Gunneridae</taxon>
        <taxon>Pentapetalae</taxon>
        <taxon>rosids</taxon>
        <taxon>fabids</taxon>
        <taxon>Malpighiales</taxon>
        <taxon>Salicaceae</taxon>
        <taxon>Saliceae</taxon>
        <taxon>Populus</taxon>
    </lineage>
</organism>
<dbReference type="Proteomes" id="UP000807159">
    <property type="component" value="Chromosome 2"/>
</dbReference>
<feature type="non-terminal residue" evidence="7">
    <location>
        <position position="1"/>
    </location>
</feature>
<evidence type="ECO:0000256" key="5">
    <source>
        <dbReference type="PIRSR" id="PIRSR604254-1"/>
    </source>
</evidence>
<dbReference type="EMBL" id="JACEGQ020000002">
    <property type="protein sequence ID" value="KAH8516366.1"/>
    <property type="molecule type" value="Genomic_DNA"/>
</dbReference>
<comment type="subcellular location">
    <subcellularLocation>
        <location evidence="1">Membrane</location>
        <topology evidence="1">Multi-pass membrane protein</topology>
    </subcellularLocation>
</comment>
<proteinExistence type="predicted"/>
<dbReference type="PANTHER" id="PTHR20855">
    <property type="entry name" value="ADIPOR/PROGESTIN RECEPTOR-RELATED"/>
    <property type="match status" value="1"/>
</dbReference>
<dbReference type="PANTHER" id="PTHR20855:SF132">
    <property type="entry name" value="HEPTAHELICAL TRANSMEMBRANE PROTEIN 4-LIKE"/>
    <property type="match status" value="1"/>
</dbReference>
<evidence type="ECO:0000256" key="2">
    <source>
        <dbReference type="ARBA" id="ARBA00022692"/>
    </source>
</evidence>
<dbReference type="GO" id="GO:0009725">
    <property type="term" value="P:response to hormone"/>
    <property type="evidence" value="ECO:0007669"/>
    <property type="project" value="TreeGrafter"/>
</dbReference>
<dbReference type="GO" id="GO:0038023">
    <property type="term" value="F:signaling receptor activity"/>
    <property type="evidence" value="ECO:0007669"/>
    <property type="project" value="TreeGrafter"/>
</dbReference>
<evidence type="ECO:0000256" key="1">
    <source>
        <dbReference type="ARBA" id="ARBA00004141"/>
    </source>
</evidence>
<keyword evidence="2 6" id="KW-0812">Transmembrane</keyword>
<evidence type="ECO:0000256" key="6">
    <source>
        <dbReference type="SAM" id="Phobius"/>
    </source>
</evidence>
<dbReference type="GO" id="GO:0046872">
    <property type="term" value="F:metal ion binding"/>
    <property type="evidence" value="ECO:0007669"/>
    <property type="project" value="UniProtKB-KW"/>
</dbReference>
<dbReference type="InterPro" id="IPR004254">
    <property type="entry name" value="AdipoR/HlyIII-related"/>
</dbReference>
<keyword evidence="5" id="KW-0479">Metal-binding</keyword>
<evidence type="ECO:0000256" key="4">
    <source>
        <dbReference type="ARBA" id="ARBA00023136"/>
    </source>
</evidence>
<comment type="caution">
    <text evidence="7">The sequence shown here is derived from an EMBL/GenBank/DDBJ whole genome shotgun (WGS) entry which is preliminary data.</text>
</comment>
<keyword evidence="8" id="KW-1185">Reference proteome</keyword>
<dbReference type="GO" id="GO:0016020">
    <property type="term" value="C:membrane"/>
    <property type="evidence" value="ECO:0007669"/>
    <property type="project" value="UniProtKB-SubCell"/>
</dbReference>
<evidence type="ECO:0000313" key="7">
    <source>
        <dbReference type="EMBL" id="KAH8516366.1"/>
    </source>
</evidence>
<dbReference type="Pfam" id="PF03006">
    <property type="entry name" value="HlyIII"/>
    <property type="match status" value="1"/>
</dbReference>
<feature type="transmembrane region" description="Helical" evidence="6">
    <location>
        <begin position="76"/>
        <end position="97"/>
    </location>
</feature>
<reference evidence="7" key="1">
    <citation type="journal article" date="2021" name="J. Hered.">
        <title>Genome Assembly of Salicaceae Populus deltoides (Eastern Cottonwood) I-69 Based on Nanopore Sequencing and Hi-C Technologies.</title>
        <authorList>
            <person name="Bai S."/>
            <person name="Wu H."/>
            <person name="Zhang J."/>
            <person name="Pan Z."/>
            <person name="Zhao W."/>
            <person name="Li Z."/>
            <person name="Tong C."/>
        </authorList>
    </citation>
    <scope>NUCLEOTIDE SEQUENCE</scope>
    <source>
        <tissue evidence="7">Leaf</tissue>
    </source>
</reference>
<dbReference type="AlphaFoldDB" id="A0A8T2ZG71"/>
<name>A0A8T2ZG71_POPDE</name>
<sequence>MEQAEEYLYLQVIDKAWLVFEVGSVFLESGWMKECTTSGCLAVERVDYAGIDALTSISFYPPGDYSFTGSRILQGVYMGSITVLGFATIIFTLLPSFPRPDFRSFPAALFLGMGLSGVAPIFHKLMHYKKQPEALQTTGFEILMGILHGIQRIDIRTYATRIPERWKPGKFGVAGHTPAILH</sequence>
<feature type="transmembrane region" description="Helical" evidence="6">
    <location>
        <begin position="103"/>
        <end position="122"/>
    </location>
</feature>
<keyword evidence="4 6" id="KW-0472">Membrane</keyword>
<evidence type="ECO:0000256" key="3">
    <source>
        <dbReference type="ARBA" id="ARBA00022989"/>
    </source>
</evidence>